<keyword evidence="1" id="KW-0040">ANK repeat</keyword>
<evidence type="ECO:0000256" key="2">
    <source>
        <dbReference type="PROSITE-ProRule" id="PRU00723"/>
    </source>
</evidence>
<dbReference type="PROSITE" id="PS50088">
    <property type="entry name" value="ANK_REPEAT"/>
    <property type="match status" value="1"/>
</dbReference>
<dbReference type="PROSITE" id="PS50297">
    <property type="entry name" value="ANK_REP_REGION"/>
    <property type="match status" value="1"/>
</dbReference>
<feature type="region of interest" description="Disordered" evidence="3">
    <location>
        <begin position="170"/>
        <end position="194"/>
    </location>
</feature>
<dbReference type="GeneID" id="39584618"/>
<name>A0A427Y952_9TREE</name>
<organism evidence="5 6">
    <name type="scientific">Apiotrichum porosum</name>
    <dbReference type="NCBI Taxonomy" id="105984"/>
    <lineage>
        <taxon>Eukaryota</taxon>
        <taxon>Fungi</taxon>
        <taxon>Dikarya</taxon>
        <taxon>Basidiomycota</taxon>
        <taxon>Agaricomycotina</taxon>
        <taxon>Tremellomycetes</taxon>
        <taxon>Trichosporonales</taxon>
        <taxon>Trichosporonaceae</taxon>
        <taxon>Apiotrichum</taxon>
    </lineage>
</organism>
<feature type="compositionally biased region" description="Polar residues" evidence="3">
    <location>
        <begin position="179"/>
        <end position="194"/>
    </location>
</feature>
<accession>A0A427Y952</accession>
<evidence type="ECO:0000313" key="6">
    <source>
        <dbReference type="Proteomes" id="UP000279236"/>
    </source>
</evidence>
<dbReference type="InterPro" id="IPR002110">
    <property type="entry name" value="Ankyrin_rpt"/>
</dbReference>
<dbReference type="EMBL" id="RSCE01000001">
    <property type="protein sequence ID" value="RSH87565.1"/>
    <property type="molecule type" value="Genomic_DNA"/>
</dbReference>
<dbReference type="GO" id="GO:0010468">
    <property type="term" value="P:regulation of gene expression"/>
    <property type="evidence" value="ECO:0007669"/>
    <property type="project" value="UniProtKB-ARBA"/>
</dbReference>
<reference evidence="5 6" key="1">
    <citation type="submission" date="2018-11" db="EMBL/GenBank/DDBJ databases">
        <title>Genome sequence of Apiotrichum porosum DSM 27194.</title>
        <authorList>
            <person name="Aliyu H."/>
            <person name="Gorte O."/>
            <person name="Ochsenreither K."/>
        </authorList>
    </citation>
    <scope>NUCLEOTIDE SEQUENCE [LARGE SCALE GENOMIC DNA]</scope>
    <source>
        <strain evidence="5 6">DSM 27194</strain>
    </source>
</reference>
<feature type="repeat" description="ANK" evidence="1">
    <location>
        <begin position="100"/>
        <end position="125"/>
    </location>
</feature>
<protein>
    <recommendedName>
        <fullName evidence="4">C3H1-type domain-containing protein</fullName>
    </recommendedName>
</protein>
<dbReference type="SUPFAM" id="SSF48403">
    <property type="entry name" value="Ankyrin repeat"/>
    <property type="match status" value="1"/>
</dbReference>
<evidence type="ECO:0000313" key="5">
    <source>
        <dbReference type="EMBL" id="RSH87565.1"/>
    </source>
</evidence>
<dbReference type="AlphaFoldDB" id="A0A427Y952"/>
<keyword evidence="2" id="KW-0862">Zinc</keyword>
<dbReference type="InterPro" id="IPR000571">
    <property type="entry name" value="Znf_CCCH"/>
</dbReference>
<evidence type="ECO:0000256" key="3">
    <source>
        <dbReference type="SAM" id="MobiDB-lite"/>
    </source>
</evidence>
<dbReference type="GO" id="GO:0008270">
    <property type="term" value="F:zinc ion binding"/>
    <property type="evidence" value="ECO:0007669"/>
    <property type="project" value="UniProtKB-KW"/>
</dbReference>
<evidence type="ECO:0000256" key="1">
    <source>
        <dbReference type="PROSITE-ProRule" id="PRU00023"/>
    </source>
</evidence>
<sequence length="739" mass="75588">MSAETQQQQASAADPKALANGAAPEAEPVASIDAASAQEPASETAAAGENGVTGLEADVAGLVIQPTSELHRACAEGRLDDVRVLLQRGSGELEMLDMATGMTPIVLAIQAGHVDVVRELLNAGAVVPPPQVTMDPIMLSILYPQPTMYGIPPPFAQMAPPPFYPPQGYYPAPVRTPPGASQNGAPNGTANGSANLPPAEVAKTIPCRNFPNCKYGASCMFFHPRMQPGFFPPAYGYEQGFVPYPGTAPFFPGSQEFVTAANGAPVDGAVVDEAAAADPNATQHDSIPAQAQAAQTHVPSAGAPAFVPGMAVEQNGAFIGSPTGAYAMGTMSPSLLPTPPPPMPNDPAFFATSPPQFQAFVPTPFTAGGPPTKPFHGKKLSFSGGPKPWGPGGRPGGSSHLGQWKDGHPPPCAFFREGKCRNGDICKFPHIDAEGNDVRHPDVIRGIMAPAPTRPPPRHLRMMGGAGHYDPRHQQNQLHFNKSAPAQVAETPEGEVAAADAAAAPATEAAPAASAPATAAASPSVASDKEVAPASSLPPKPSSSVPASRSASQPGVARVHANGVSSRSHSPNGVRRGPRGAFPNGQANGSRSSSTGGENKKAVPPQRIPRADEFPALGINGAVTPTTERREPSWGAKTAAQVLSAPAPPKAESSETSSEADVPASVSDKEDVADEVVVKTASSTVDDVTMDSESEQDAVIVSVSTTPNPEVAKAKLASAVSFAAVAMATTEAAPVALKA</sequence>
<feature type="domain" description="C3H1-type" evidence="4">
    <location>
        <begin position="406"/>
        <end position="433"/>
    </location>
</feature>
<feature type="region of interest" description="Disordered" evidence="3">
    <location>
        <begin position="1"/>
        <end position="47"/>
    </location>
</feature>
<feature type="region of interest" description="Disordered" evidence="3">
    <location>
        <begin position="524"/>
        <end position="674"/>
    </location>
</feature>
<feature type="domain" description="C3H1-type" evidence="4">
    <location>
        <begin position="202"/>
        <end position="226"/>
    </location>
</feature>
<dbReference type="Gene3D" id="1.25.40.20">
    <property type="entry name" value="Ankyrin repeat-containing domain"/>
    <property type="match status" value="1"/>
</dbReference>
<proteinExistence type="predicted"/>
<keyword evidence="2" id="KW-0479">Metal-binding</keyword>
<keyword evidence="2" id="KW-0863">Zinc-finger</keyword>
<dbReference type="OrthoDB" id="20872at2759"/>
<dbReference type="PROSITE" id="PS50103">
    <property type="entry name" value="ZF_C3H1"/>
    <property type="match status" value="2"/>
</dbReference>
<dbReference type="Pfam" id="PF12796">
    <property type="entry name" value="Ank_2"/>
    <property type="match status" value="1"/>
</dbReference>
<feature type="zinc finger region" description="C3H1-type" evidence="2">
    <location>
        <begin position="202"/>
        <end position="226"/>
    </location>
</feature>
<feature type="compositionally biased region" description="Polar residues" evidence="3">
    <location>
        <begin position="585"/>
        <end position="597"/>
    </location>
</feature>
<feature type="compositionally biased region" description="Low complexity" evidence="3">
    <location>
        <begin position="1"/>
        <end position="13"/>
    </location>
</feature>
<dbReference type="SMART" id="SM00248">
    <property type="entry name" value="ANK"/>
    <property type="match status" value="2"/>
</dbReference>
<feature type="region of interest" description="Disordered" evidence="3">
    <location>
        <begin position="484"/>
        <end position="503"/>
    </location>
</feature>
<dbReference type="Proteomes" id="UP000279236">
    <property type="component" value="Unassembled WGS sequence"/>
</dbReference>
<dbReference type="STRING" id="105984.A0A427Y952"/>
<gene>
    <name evidence="5" type="ORF">EHS24_000075</name>
</gene>
<feature type="region of interest" description="Disordered" evidence="3">
    <location>
        <begin position="448"/>
        <end position="473"/>
    </location>
</feature>
<dbReference type="SMART" id="SM00356">
    <property type="entry name" value="ZnF_C3H1"/>
    <property type="match status" value="2"/>
</dbReference>
<comment type="caution">
    <text evidence="5">The sequence shown here is derived from an EMBL/GenBank/DDBJ whole genome shotgun (WGS) entry which is preliminary data.</text>
</comment>
<keyword evidence="6" id="KW-1185">Reference proteome</keyword>
<dbReference type="InterPro" id="IPR036770">
    <property type="entry name" value="Ankyrin_rpt-contain_sf"/>
</dbReference>
<feature type="compositionally biased region" description="Low complexity" evidence="3">
    <location>
        <begin position="524"/>
        <end position="535"/>
    </location>
</feature>
<evidence type="ECO:0000259" key="4">
    <source>
        <dbReference type="PROSITE" id="PS50103"/>
    </source>
</evidence>
<feature type="compositionally biased region" description="Low complexity" evidence="3">
    <location>
        <begin position="542"/>
        <end position="554"/>
    </location>
</feature>
<feature type="zinc finger region" description="C3H1-type" evidence="2">
    <location>
        <begin position="406"/>
        <end position="433"/>
    </location>
</feature>
<dbReference type="RefSeq" id="XP_028479773.1">
    <property type="nucleotide sequence ID" value="XM_028615916.1"/>
</dbReference>